<dbReference type="AlphaFoldDB" id="A0A3D8QL09"/>
<feature type="compositionally biased region" description="Low complexity" evidence="1">
    <location>
        <begin position="291"/>
        <end position="304"/>
    </location>
</feature>
<organism evidence="2 3">
    <name type="scientific">Coleophoma cylindrospora</name>
    <dbReference type="NCBI Taxonomy" id="1849047"/>
    <lineage>
        <taxon>Eukaryota</taxon>
        <taxon>Fungi</taxon>
        <taxon>Dikarya</taxon>
        <taxon>Ascomycota</taxon>
        <taxon>Pezizomycotina</taxon>
        <taxon>Leotiomycetes</taxon>
        <taxon>Helotiales</taxon>
        <taxon>Dermateaceae</taxon>
        <taxon>Coleophoma</taxon>
    </lineage>
</organism>
<protein>
    <submittedName>
        <fullName evidence="2">Uncharacterized protein</fullName>
    </submittedName>
</protein>
<gene>
    <name evidence="2" type="ORF">BP6252_11860</name>
</gene>
<proteinExistence type="predicted"/>
<feature type="region of interest" description="Disordered" evidence="1">
    <location>
        <begin position="196"/>
        <end position="319"/>
    </location>
</feature>
<accession>A0A3D8QL09</accession>
<dbReference type="OrthoDB" id="3944128at2759"/>
<keyword evidence="3" id="KW-1185">Reference proteome</keyword>
<comment type="caution">
    <text evidence="2">The sequence shown here is derived from an EMBL/GenBank/DDBJ whole genome shotgun (WGS) entry which is preliminary data.</text>
</comment>
<feature type="compositionally biased region" description="Low complexity" evidence="1">
    <location>
        <begin position="196"/>
        <end position="264"/>
    </location>
</feature>
<reference evidence="2 3" key="1">
    <citation type="journal article" date="2018" name="IMA Fungus">
        <title>IMA Genome-F 9: Draft genome sequence of Annulohypoxylon stygium, Aspergillus mulundensis, Berkeleyomyces basicola (syn. Thielaviopsis basicola), Ceratocystis smalleyi, two Cercospora beticola strains, Coleophoma cylindrospora, Fusarium fracticaudum, Phialophora cf. hyalina, and Morchella septimelata.</title>
        <authorList>
            <person name="Wingfield B.D."/>
            <person name="Bills G.F."/>
            <person name="Dong Y."/>
            <person name="Huang W."/>
            <person name="Nel W.J."/>
            <person name="Swalarsk-Parry B.S."/>
            <person name="Vaghefi N."/>
            <person name="Wilken P.M."/>
            <person name="An Z."/>
            <person name="de Beer Z.W."/>
            <person name="De Vos L."/>
            <person name="Chen L."/>
            <person name="Duong T.A."/>
            <person name="Gao Y."/>
            <person name="Hammerbacher A."/>
            <person name="Kikkert J.R."/>
            <person name="Li Y."/>
            <person name="Li H."/>
            <person name="Li K."/>
            <person name="Li Q."/>
            <person name="Liu X."/>
            <person name="Ma X."/>
            <person name="Naidoo K."/>
            <person name="Pethybridge S.J."/>
            <person name="Sun J."/>
            <person name="Steenkamp E.T."/>
            <person name="van der Nest M.A."/>
            <person name="van Wyk S."/>
            <person name="Wingfield M.J."/>
            <person name="Xiong C."/>
            <person name="Yue Q."/>
            <person name="Zhang X."/>
        </authorList>
    </citation>
    <scope>NUCLEOTIDE SEQUENCE [LARGE SCALE GENOMIC DNA]</scope>
    <source>
        <strain evidence="2 3">BP6252</strain>
    </source>
</reference>
<evidence type="ECO:0000313" key="3">
    <source>
        <dbReference type="Proteomes" id="UP000256645"/>
    </source>
</evidence>
<evidence type="ECO:0000256" key="1">
    <source>
        <dbReference type="SAM" id="MobiDB-lite"/>
    </source>
</evidence>
<evidence type="ECO:0000313" key="2">
    <source>
        <dbReference type="EMBL" id="RDW62427.1"/>
    </source>
</evidence>
<dbReference type="EMBL" id="PDLM01000014">
    <property type="protein sequence ID" value="RDW62427.1"/>
    <property type="molecule type" value="Genomic_DNA"/>
</dbReference>
<feature type="compositionally biased region" description="Gly residues" evidence="1">
    <location>
        <begin position="272"/>
        <end position="290"/>
    </location>
</feature>
<sequence>MLWWDIIYPVDGPTVVYTVIEGTNSTIGSHTVPSNTTATLPASVLNTLEPYLADGDIETDIVTDTSITLTQEVVFQFITTALETWITFTTSGGLISECIPATSVSAPSEYTYFGTSSVTWNHTDPNNSNDVGAENDPNAISALQSYLASLLGAPNCTVIGGNGIAGLKVGVSLLTTASTVYQTPAAIVTSSAPSISTLSTLSTTSTPASPAKSPTATLPTATTTPTSTTVIKPTTSSTSDVTQSTASTAVIEPTTPSTTDVTQTAASTAGDGNLGGGQGGSSNQGGGSGSGSQSSTFSSSSASDGGVGTGPVPSPSEITTAQIGTSSVTIVILPSSSGFVIGDNHVSAGGSAVTIGGVTVTADSGGLGVVTTPTGTESSGAVITSYVVPGTIPTMIGSSAELKTRSTSTVVVGSQTFTVSTLPTSGVIVAGQTLTSGGNVVLGSQTLSLGPSGNVVVMGTSTIEAVSVPTFSGVVVGSQTFAASTLPGGGVIVGGQTLSAGGNVVLGGQTVSLAPGGSSVVVGGSTTEGLVRSTTSTGAGPVSTTTSTGVVPAQFTGGAHQRWEHIGPEKLGLIILAGVVMGF</sequence>
<name>A0A3D8QL09_9HELO</name>
<dbReference type="Proteomes" id="UP000256645">
    <property type="component" value="Unassembled WGS sequence"/>
</dbReference>